<dbReference type="Proteomes" id="UP001604277">
    <property type="component" value="Unassembled WGS sequence"/>
</dbReference>
<dbReference type="AlphaFoldDB" id="A0ABD1VGX1"/>
<evidence type="ECO:0000313" key="2">
    <source>
        <dbReference type="Proteomes" id="UP001604277"/>
    </source>
</evidence>
<reference evidence="2" key="1">
    <citation type="submission" date="2024-07" db="EMBL/GenBank/DDBJ databases">
        <title>Two chromosome-level genome assemblies of Korean endemic species Abeliophyllum distichum and Forsythia ovata (Oleaceae).</title>
        <authorList>
            <person name="Jang H."/>
        </authorList>
    </citation>
    <scope>NUCLEOTIDE SEQUENCE [LARGE SCALE GENOMIC DNA]</scope>
</reference>
<name>A0ABD1VGX1_9LAMI</name>
<protein>
    <submittedName>
        <fullName evidence="1">Uncharacterized protein</fullName>
    </submittedName>
</protein>
<evidence type="ECO:0000313" key="1">
    <source>
        <dbReference type="EMBL" id="KAL2536563.1"/>
    </source>
</evidence>
<accession>A0ABD1VGX1</accession>
<comment type="caution">
    <text evidence="1">The sequence shown here is derived from an EMBL/GenBank/DDBJ whole genome shotgun (WGS) entry which is preliminary data.</text>
</comment>
<keyword evidence="2" id="KW-1185">Reference proteome</keyword>
<organism evidence="1 2">
    <name type="scientific">Forsythia ovata</name>
    <dbReference type="NCBI Taxonomy" id="205694"/>
    <lineage>
        <taxon>Eukaryota</taxon>
        <taxon>Viridiplantae</taxon>
        <taxon>Streptophyta</taxon>
        <taxon>Embryophyta</taxon>
        <taxon>Tracheophyta</taxon>
        <taxon>Spermatophyta</taxon>
        <taxon>Magnoliopsida</taxon>
        <taxon>eudicotyledons</taxon>
        <taxon>Gunneridae</taxon>
        <taxon>Pentapetalae</taxon>
        <taxon>asterids</taxon>
        <taxon>lamiids</taxon>
        <taxon>Lamiales</taxon>
        <taxon>Oleaceae</taxon>
        <taxon>Forsythieae</taxon>
        <taxon>Forsythia</taxon>
    </lineage>
</organism>
<dbReference type="EMBL" id="JBFOLJ010000005">
    <property type="protein sequence ID" value="KAL2536563.1"/>
    <property type="molecule type" value="Genomic_DNA"/>
</dbReference>
<gene>
    <name evidence="1" type="ORF">Fot_17954</name>
</gene>
<sequence length="117" mass="13218">MVFSAIIPPRLKLLLLWNPILPSPPLSVDLEEVGRGYCRTSNLANIFWLPPPSIFSGGNEHEAHRLPGVDELQGAVVVKELITVWVGPRHVLEELEVDDPVRGRECRELHSFDSNYR</sequence>
<proteinExistence type="predicted"/>